<keyword evidence="8" id="KW-1185">Reference proteome</keyword>
<dbReference type="SMART" id="SM00283">
    <property type="entry name" value="MA"/>
    <property type="match status" value="1"/>
</dbReference>
<reference evidence="7" key="1">
    <citation type="submission" date="2022-10" db="EMBL/GenBank/DDBJ databases">
        <title>Chitiniphilus purpureus sp. nov., a novel chitin-degrading bacterium isolated from crawfish pond sediment.</title>
        <authorList>
            <person name="Li K."/>
        </authorList>
    </citation>
    <scope>NUCLEOTIDE SEQUENCE</scope>
    <source>
        <strain evidence="7">CD1</strain>
    </source>
</reference>
<dbReference type="InterPro" id="IPR003660">
    <property type="entry name" value="HAMP_dom"/>
</dbReference>
<evidence type="ECO:0000256" key="3">
    <source>
        <dbReference type="PROSITE-ProRule" id="PRU00284"/>
    </source>
</evidence>
<feature type="domain" description="Methyl-accepting transducer" evidence="5">
    <location>
        <begin position="274"/>
        <end position="510"/>
    </location>
</feature>
<evidence type="ECO:0000256" key="4">
    <source>
        <dbReference type="SAM" id="Phobius"/>
    </source>
</evidence>
<dbReference type="InterPro" id="IPR024478">
    <property type="entry name" value="HlyB_4HB_MCP"/>
</dbReference>
<gene>
    <name evidence="7" type="ORF">N8I74_01485</name>
</gene>
<dbReference type="PROSITE" id="PS50885">
    <property type="entry name" value="HAMP"/>
    <property type="match status" value="1"/>
</dbReference>
<dbReference type="Pfam" id="PF12729">
    <property type="entry name" value="4HB_MCP_1"/>
    <property type="match status" value="1"/>
</dbReference>
<proteinExistence type="inferred from homology"/>
<dbReference type="EMBL" id="CP106753">
    <property type="protein sequence ID" value="UXY15714.1"/>
    <property type="molecule type" value="Genomic_DNA"/>
</dbReference>
<comment type="similarity">
    <text evidence="2">Belongs to the methyl-accepting chemotaxis (MCP) protein family.</text>
</comment>
<protein>
    <submittedName>
        <fullName evidence="7">Methyl-accepting chemotaxis protein</fullName>
    </submittedName>
</protein>
<keyword evidence="4" id="KW-0472">Membrane</keyword>
<dbReference type="PRINTS" id="PR00260">
    <property type="entry name" value="CHEMTRNSDUCR"/>
</dbReference>
<evidence type="ECO:0000259" key="5">
    <source>
        <dbReference type="PROSITE" id="PS50111"/>
    </source>
</evidence>
<dbReference type="CDD" id="cd11386">
    <property type="entry name" value="MCP_signal"/>
    <property type="match status" value="1"/>
</dbReference>
<evidence type="ECO:0000259" key="6">
    <source>
        <dbReference type="PROSITE" id="PS50885"/>
    </source>
</evidence>
<dbReference type="InterPro" id="IPR004090">
    <property type="entry name" value="Chemotax_Me-accpt_rcpt"/>
</dbReference>
<organism evidence="7 8">
    <name type="scientific">Chitiniphilus purpureus</name>
    <dbReference type="NCBI Taxonomy" id="2981137"/>
    <lineage>
        <taxon>Bacteria</taxon>
        <taxon>Pseudomonadati</taxon>
        <taxon>Pseudomonadota</taxon>
        <taxon>Betaproteobacteria</taxon>
        <taxon>Neisseriales</taxon>
        <taxon>Chitinibacteraceae</taxon>
        <taxon>Chitiniphilus</taxon>
    </lineage>
</organism>
<dbReference type="SUPFAM" id="SSF58104">
    <property type="entry name" value="Methyl-accepting chemotaxis protein (MCP) signaling domain"/>
    <property type="match status" value="1"/>
</dbReference>
<evidence type="ECO:0000313" key="7">
    <source>
        <dbReference type="EMBL" id="UXY15714.1"/>
    </source>
</evidence>
<dbReference type="Proteomes" id="UP001061302">
    <property type="component" value="Chromosome"/>
</dbReference>
<evidence type="ECO:0000256" key="2">
    <source>
        <dbReference type="ARBA" id="ARBA00029447"/>
    </source>
</evidence>
<keyword evidence="1 3" id="KW-0807">Transducer</keyword>
<dbReference type="PANTHER" id="PTHR32089:SF112">
    <property type="entry name" value="LYSOZYME-LIKE PROTEIN-RELATED"/>
    <property type="match status" value="1"/>
</dbReference>
<evidence type="ECO:0000256" key="1">
    <source>
        <dbReference type="ARBA" id="ARBA00023224"/>
    </source>
</evidence>
<sequence>MRFLDNLQIGTKLLLLLLTPVAGMLLLAGTAYWASERLNQQAERMYLTSAKPLYELSTLNSLLPRMRIDVMQALLDNGQGEKTPAQRADEIEQEKVQEMARMIAALKSVASDPGFATHITEVETEFNRLRADSIAPLLRALRAGDLDGARAVYPTYIKQYRDLRDKLGALMPAQLKLAEAAHQDADDTRATGQRIVAVVLLLCLILSGLAWWVISRGVSRAVQGLRFTMVNAAKSLSLLERSPLAQRDELGEVAQAYNQLMDEMRKAFARARTFAGDVIRGATETARTAHHVADGSRQQTDAAQAMAASVEQVAVSIKHVATTASDSAQRARELGGLAASGETVIGENRSNIDSLAGTIRRTATLTEGMAQRSTDIGRIVDAIHEIAEQTNLLALNAAIEAARAGEQGRGFAVVADEVRKLAERSSKATTEIGQMLGAIQNDVEAVVKDANVNATLMERGLGLSEQAAAALREIHHEATRSVQNVEAIAQATHEQSQATEALAQNVERIANMAEENSQAIAASADAADRLAASAQSLEQEMGRFRL</sequence>
<name>A0ABY6DMW6_9NEIS</name>
<feature type="domain" description="HAMP" evidence="6">
    <location>
        <begin position="216"/>
        <end position="269"/>
    </location>
</feature>
<keyword evidence="4" id="KW-0812">Transmembrane</keyword>
<feature type="transmembrane region" description="Helical" evidence="4">
    <location>
        <begin position="13"/>
        <end position="35"/>
    </location>
</feature>
<feature type="transmembrane region" description="Helical" evidence="4">
    <location>
        <begin position="195"/>
        <end position="214"/>
    </location>
</feature>
<keyword evidence="4" id="KW-1133">Transmembrane helix</keyword>
<dbReference type="InterPro" id="IPR004089">
    <property type="entry name" value="MCPsignal_dom"/>
</dbReference>
<dbReference type="RefSeq" id="WP_263125149.1">
    <property type="nucleotide sequence ID" value="NZ_CP106753.1"/>
</dbReference>
<dbReference type="Pfam" id="PF00015">
    <property type="entry name" value="MCPsignal"/>
    <property type="match status" value="1"/>
</dbReference>
<dbReference type="PANTHER" id="PTHR32089">
    <property type="entry name" value="METHYL-ACCEPTING CHEMOTAXIS PROTEIN MCPB"/>
    <property type="match status" value="1"/>
</dbReference>
<dbReference type="PROSITE" id="PS50111">
    <property type="entry name" value="CHEMOTAXIS_TRANSDUC_2"/>
    <property type="match status" value="1"/>
</dbReference>
<evidence type="ECO:0000313" key="8">
    <source>
        <dbReference type="Proteomes" id="UP001061302"/>
    </source>
</evidence>
<dbReference type="Gene3D" id="1.10.287.950">
    <property type="entry name" value="Methyl-accepting chemotaxis protein"/>
    <property type="match status" value="1"/>
</dbReference>
<accession>A0ABY6DMW6</accession>